<feature type="compositionally biased region" description="Acidic residues" evidence="1">
    <location>
        <begin position="464"/>
        <end position="474"/>
    </location>
</feature>
<dbReference type="RefSeq" id="WP_183723644.1">
    <property type="nucleotide sequence ID" value="NZ_JACHBW010000004.1"/>
</dbReference>
<gene>
    <name evidence="4" type="ORF">F4827_001836</name>
</gene>
<dbReference type="AlphaFoldDB" id="A0A7W9TV44"/>
<organism evidence="4 5">
    <name type="scientific">Paraburkholderia bannensis</name>
    <dbReference type="NCBI Taxonomy" id="765414"/>
    <lineage>
        <taxon>Bacteria</taxon>
        <taxon>Pseudomonadati</taxon>
        <taxon>Pseudomonadota</taxon>
        <taxon>Betaproteobacteria</taxon>
        <taxon>Burkholderiales</taxon>
        <taxon>Burkholderiaceae</taxon>
        <taxon>Paraburkholderia</taxon>
    </lineage>
</organism>
<feature type="transmembrane region" description="Helical" evidence="2">
    <location>
        <begin position="282"/>
        <end position="302"/>
    </location>
</feature>
<keyword evidence="2" id="KW-0812">Transmembrane</keyword>
<feature type="region of interest" description="Disordered" evidence="1">
    <location>
        <begin position="442"/>
        <end position="499"/>
    </location>
</feature>
<dbReference type="InterPro" id="IPR020011">
    <property type="entry name" value="FimV_C"/>
</dbReference>
<dbReference type="NCBIfam" id="TIGR03504">
    <property type="entry name" value="FimV_Cterm"/>
    <property type="match status" value="1"/>
</dbReference>
<reference evidence="4 5" key="1">
    <citation type="submission" date="2020-08" db="EMBL/GenBank/DDBJ databases">
        <title>Above-ground endophytic microbial communities from plants in different locations in the United States.</title>
        <authorList>
            <person name="Frank C."/>
        </authorList>
    </citation>
    <scope>NUCLEOTIDE SEQUENCE [LARGE SCALE GENOMIC DNA]</scope>
    <source>
        <strain evidence="4 5">WP4_2_2</strain>
    </source>
</reference>
<sequence>MQAAAAAAVLAFAGAAQAATGASAATAQASSAAATAGAASGASAAAPALPVIGQYTVHPGQSLHDVAVDVTQSHDKTTLARASQALFDANPNSFMKHDPSRLKVGATLDVPGTPDMASGASGVTPVSAPVAAAASSTVPEASAAAASAVATANAAVATSGAASASMPEAAASATIAASASASATTGASAPAAAAQASDAHSWSGAVQVAPSSAASASATPAQVKVSSLQQLLALKNRVLMALQHHGAKPAQVAGAAPAGANSGATAGAAAGANDAQPEVLPITWAVVAAVLLAFVALIVRLFTRKRRKAAPLAKADAPAAHAVAHEAAEQDHEDAEQDNATVLRAAPTPSAEAPHHDAGFDHAADAASLSAAAELGADALPPTLFEPPHAETADGPAELHADRTEHGIHPQGVEAGEPQSLADATDAASLAAAGELGASALPIDGATSQRTVGEADELARETEAEAEAESEAEGEAERHAQTETARHSDEPQLPAAVPPAIGAEPRSIELAMPGDELEASLRQAGSHAAAEPEPTSASVEPAAPLEPAAEAQHAAPVVPDVPVVPQEQEMAQLEVPKEFPKSAVDALGSLDMPLPPRVDVPEFPQTGSMPNFAPPIAPVATPGAIARQSLPFAEPPAPPVGKAIEAGTAGFGSIAGLGAAMGTSPVGAPPMGTPRFGTLSLDFDLNLPPDSAEPLPVFTPEQLARIARNKLDLAYEYIELGDLAGARALINEVIESNDHATRADAQALLSTLSPLS</sequence>
<feature type="region of interest" description="Disordered" evidence="1">
    <location>
        <begin position="311"/>
        <end position="338"/>
    </location>
</feature>
<protein>
    <submittedName>
        <fullName evidence="4">FimV-like protein</fullName>
    </submittedName>
</protein>
<evidence type="ECO:0000313" key="4">
    <source>
        <dbReference type="EMBL" id="MBB6101988.1"/>
    </source>
</evidence>
<dbReference type="InterPro" id="IPR038440">
    <property type="entry name" value="FimV_C_sf"/>
</dbReference>
<evidence type="ECO:0000256" key="2">
    <source>
        <dbReference type="SAM" id="Phobius"/>
    </source>
</evidence>
<dbReference type="Gene3D" id="1.20.58.2200">
    <property type="match status" value="1"/>
</dbReference>
<keyword evidence="2" id="KW-0472">Membrane</keyword>
<feature type="region of interest" description="Disordered" evidence="1">
    <location>
        <begin position="520"/>
        <end position="541"/>
    </location>
</feature>
<accession>A0A7W9TV44</accession>
<evidence type="ECO:0000313" key="5">
    <source>
        <dbReference type="Proteomes" id="UP000571554"/>
    </source>
</evidence>
<feature type="chain" id="PRO_5031114746" evidence="3">
    <location>
        <begin position="19"/>
        <end position="756"/>
    </location>
</feature>
<name>A0A7W9TV44_9BURK</name>
<evidence type="ECO:0000256" key="3">
    <source>
        <dbReference type="SAM" id="SignalP"/>
    </source>
</evidence>
<comment type="caution">
    <text evidence="4">The sequence shown here is derived from an EMBL/GenBank/DDBJ whole genome shotgun (WGS) entry which is preliminary data.</text>
</comment>
<keyword evidence="3" id="KW-0732">Signal</keyword>
<dbReference type="Proteomes" id="UP000571554">
    <property type="component" value="Unassembled WGS sequence"/>
</dbReference>
<dbReference type="EMBL" id="JACHBW010000004">
    <property type="protein sequence ID" value="MBB6101988.1"/>
    <property type="molecule type" value="Genomic_DNA"/>
</dbReference>
<feature type="compositionally biased region" description="Low complexity" evidence="1">
    <location>
        <begin position="311"/>
        <end position="322"/>
    </location>
</feature>
<feature type="compositionally biased region" description="Basic and acidic residues" evidence="1">
    <location>
        <begin position="475"/>
        <end position="490"/>
    </location>
</feature>
<keyword evidence="5" id="KW-1185">Reference proteome</keyword>
<proteinExistence type="predicted"/>
<keyword evidence="2" id="KW-1133">Transmembrane helix</keyword>
<evidence type="ECO:0000256" key="1">
    <source>
        <dbReference type="SAM" id="MobiDB-lite"/>
    </source>
</evidence>
<feature type="signal peptide" evidence="3">
    <location>
        <begin position="1"/>
        <end position="18"/>
    </location>
</feature>